<protein>
    <submittedName>
        <fullName evidence="1">Uncharacterized protein</fullName>
    </submittedName>
</protein>
<dbReference type="EMBL" id="RBUA01000379">
    <property type="protein sequence ID" value="RMU61884.1"/>
    <property type="molecule type" value="Genomic_DNA"/>
</dbReference>
<proteinExistence type="predicted"/>
<sequence length="67" mass="7763">MIFFGQCPEFYALAYVSVFELSVKRFAGDTFYFKISVKSHKFSSFHVGCLCNSQRITLDYKGCSRKK</sequence>
<evidence type="ECO:0000313" key="2">
    <source>
        <dbReference type="Proteomes" id="UP000280395"/>
    </source>
</evidence>
<gene>
    <name evidence="1" type="ORF">ALP29_201332</name>
</gene>
<dbReference type="Proteomes" id="UP000280395">
    <property type="component" value="Unassembled WGS sequence"/>
</dbReference>
<organism evidence="1 2">
    <name type="scientific">Pseudomonas syringae pv. avii</name>
    <dbReference type="NCBI Taxonomy" id="663959"/>
    <lineage>
        <taxon>Bacteria</taxon>
        <taxon>Pseudomonadati</taxon>
        <taxon>Pseudomonadota</taxon>
        <taxon>Gammaproteobacteria</taxon>
        <taxon>Pseudomonadales</taxon>
        <taxon>Pseudomonadaceae</taxon>
        <taxon>Pseudomonas</taxon>
        <taxon>Pseudomonas syringae</taxon>
    </lineage>
</organism>
<dbReference type="AlphaFoldDB" id="A0A3M5VVY6"/>
<evidence type="ECO:0000313" key="1">
    <source>
        <dbReference type="EMBL" id="RMU61884.1"/>
    </source>
</evidence>
<reference evidence="1 2" key="1">
    <citation type="submission" date="2018-08" db="EMBL/GenBank/DDBJ databases">
        <title>Recombination of ecologically and evolutionarily significant loci maintains genetic cohesion in the Pseudomonas syringae species complex.</title>
        <authorList>
            <person name="Dillon M."/>
            <person name="Thakur S."/>
            <person name="Almeida R.N.D."/>
            <person name="Weir B.S."/>
            <person name="Guttman D.S."/>
        </authorList>
    </citation>
    <scope>NUCLEOTIDE SEQUENCE [LARGE SCALE GENOMIC DNA]</scope>
    <source>
        <strain evidence="1 2">ICMP 14479</strain>
    </source>
</reference>
<accession>A0A3M5VVY6</accession>
<comment type="caution">
    <text evidence="1">The sequence shown here is derived from an EMBL/GenBank/DDBJ whole genome shotgun (WGS) entry which is preliminary data.</text>
</comment>
<name>A0A3M5VVY6_PSESX</name>